<evidence type="ECO:0000256" key="2">
    <source>
        <dbReference type="SAM" id="SignalP"/>
    </source>
</evidence>
<dbReference type="Proteomes" id="UP001497472">
    <property type="component" value="Unassembled WGS sequence"/>
</dbReference>
<name>A0AAV1J562_9NEOP</name>
<dbReference type="EMBL" id="CAVLEF010000004">
    <property type="protein sequence ID" value="CAK1543646.1"/>
    <property type="molecule type" value="Genomic_DNA"/>
</dbReference>
<evidence type="ECO:0000256" key="1">
    <source>
        <dbReference type="SAM" id="MobiDB-lite"/>
    </source>
</evidence>
<evidence type="ECO:0000313" key="3">
    <source>
        <dbReference type="EMBL" id="CAK1543646.1"/>
    </source>
</evidence>
<comment type="caution">
    <text evidence="3">The sequence shown here is derived from an EMBL/GenBank/DDBJ whole genome shotgun (WGS) entry which is preliminary data.</text>
</comment>
<evidence type="ECO:0000313" key="4">
    <source>
        <dbReference type="Proteomes" id="UP001497472"/>
    </source>
</evidence>
<organism evidence="3 4">
    <name type="scientific">Leptosia nina</name>
    <dbReference type="NCBI Taxonomy" id="320188"/>
    <lineage>
        <taxon>Eukaryota</taxon>
        <taxon>Metazoa</taxon>
        <taxon>Ecdysozoa</taxon>
        <taxon>Arthropoda</taxon>
        <taxon>Hexapoda</taxon>
        <taxon>Insecta</taxon>
        <taxon>Pterygota</taxon>
        <taxon>Neoptera</taxon>
        <taxon>Endopterygota</taxon>
        <taxon>Lepidoptera</taxon>
        <taxon>Glossata</taxon>
        <taxon>Ditrysia</taxon>
        <taxon>Papilionoidea</taxon>
        <taxon>Pieridae</taxon>
        <taxon>Pierinae</taxon>
        <taxon>Leptosia</taxon>
    </lineage>
</organism>
<sequence length="89" mass="9696">MNATVFFLVISVAVLVSCAPRTKGSDDDSHSIPHTRQHVKGQIPGIKGNPRPPPQISLRKGEYVCGDKICKLRPGEIPKGCNGICQYRI</sequence>
<proteinExistence type="predicted"/>
<reference evidence="3 4" key="1">
    <citation type="submission" date="2023-11" db="EMBL/GenBank/DDBJ databases">
        <authorList>
            <person name="Okamura Y."/>
        </authorList>
    </citation>
    <scope>NUCLEOTIDE SEQUENCE [LARGE SCALE GENOMIC DNA]</scope>
</reference>
<dbReference type="AlphaFoldDB" id="A0AAV1J562"/>
<keyword evidence="4" id="KW-1185">Reference proteome</keyword>
<feature type="region of interest" description="Disordered" evidence="1">
    <location>
        <begin position="21"/>
        <end position="57"/>
    </location>
</feature>
<keyword evidence="2" id="KW-0732">Signal</keyword>
<evidence type="ECO:0008006" key="5">
    <source>
        <dbReference type="Google" id="ProtNLM"/>
    </source>
</evidence>
<protein>
    <recommendedName>
        <fullName evidence="5">Secreted protein</fullName>
    </recommendedName>
</protein>
<feature type="chain" id="PRO_5043707286" description="Secreted protein" evidence="2">
    <location>
        <begin position="25"/>
        <end position="89"/>
    </location>
</feature>
<accession>A0AAV1J562</accession>
<feature type="signal peptide" evidence="2">
    <location>
        <begin position="1"/>
        <end position="24"/>
    </location>
</feature>
<gene>
    <name evidence="3" type="ORF">LNINA_LOCUS3449</name>
</gene>